<protein>
    <submittedName>
        <fullName evidence="2">Uncharacterized protein</fullName>
    </submittedName>
</protein>
<feature type="compositionally biased region" description="Polar residues" evidence="1">
    <location>
        <begin position="381"/>
        <end position="402"/>
    </location>
</feature>
<feature type="compositionally biased region" description="Polar residues" evidence="1">
    <location>
        <begin position="324"/>
        <end position="348"/>
    </location>
</feature>
<feature type="region of interest" description="Disordered" evidence="1">
    <location>
        <begin position="324"/>
        <end position="402"/>
    </location>
</feature>
<sequence length="620" mass="71317">MHTMTSKHTSKIYDISKLEIKNPLDTLSSASRLSSLGGGSESPHLAHSPIKDLMKVRKDILHSLWTDIDETWSNREDFIHLHFRENDYQNYKPISGETMRVFEIRWLDLRIQGLIEQREDALQRLKHFASSTQNSPEDNQTLNKNAASPGTASPSRGKGASQPNKYQSLFQNKDRETFLKYMTEELQIFRTLTLYITEYILTWCEKQPNKDTYYWNPETSALNDEDNFEASSLYSSNPSMRRSRTRNLFAESIDYIHKMATDFVQLVRKSRRLQQILADLQITISPLCLPKYPRLYFEHDKNSTFEISTFAKMPTEDFMSTASQRLETSLASRQNRKLASQKSQQQMASDAHSKPVDSARRAQLDIRVPSPNPYYKDEGNMTPQNTQTQNGSTFAGSSTTGKSSHFFLTETDAREEANLPPSVLHDTEDEEYEPEIEFEQPSDSKPPINIHSLQQYLELPALLVQQTYQDRQKRYKRYSEPLLSVRHEDLLREATMNDFGEGGASAGSMPKFSTGASRTGRKTKQNKYTDQVLSKKLVPTKKMGGGSLKLSSKRTHTYTKNSQRSRSGAHTSSPQVEFKPPNHAKQLNRCQQAQDRLVLHYQRLRRNPKRRGDRSMLRMG</sequence>
<gene>
    <name evidence="2" type="ORF">PCOS0759_LOCUS7981</name>
</gene>
<feature type="compositionally biased region" description="Polar residues" evidence="1">
    <location>
        <begin position="558"/>
        <end position="575"/>
    </location>
</feature>
<dbReference type="AlphaFoldDB" id="A0A7S1PIN5"/>
<reference evidence="2" key="1">
    <citation type="submission" date="2021-01" db="EMBL/GenBank/DDBJ databases">
        <authorList>
            <person name="Corre E."/>
            <person name="Pelletier E."/>
            <person name="Niang G."/>
            <person name="Scheremetjew M."/>
            <person name="Finn R."/>
            <person name="Kale V."/>
            <person name="Holt S."/>
            <person name="Cochrane G."/>
            <person name="Meng A."/>
            <person name="Brown T."/>
            <person name="Cohen L."/>
        </authorList>
    </citation>
    <scope>NUCLEOTIDE SEQUENCE</scope>
    <source>
        <strain evidence="2">WS</strain>
    </source>
</reference>
<feature type="compositionally biased region" description="Basic and acidic residues" evidence="1">
    <location>
        <begin position="351"/>
        <end position="364"/>
    </location>
</feature>
<feature type="region of interest" description="Disordered" evidence="1">
    <location>
        <begin position="498"/>
        <end position="582"/>
    </location>
</feature>
<name>A0A7S1PIN5_9EUKA</name>
<accession>A0A7S1PIN5</accession>
<dbReference type="EMBL" id="HBGD01009719">
    <property type="protein sequence ID" value="CAD9084727.1"/>
    <property type="molecule type" value="Transcribed_RNA"/>
</dbReference>
<feature type="region of interest" description="Disordered" evidence="1">
    <location>
        <begin position="128"/>
        <end position="167"/>
    </location>
</feature>
<evidence type="ECO:0000256" key="1">
    <source>
        <dbReference type="SAM" id="MobiDB-lite"/>
    </source>
</evidence>
<proteinExistence type="predicted"/>
<evidence type="ECO:0000313" key="2">
    <source>
        <dbReference type="EMBL" id="CAD9084727.1"/>
    </source>
</evidence>
<organism evidence="2">
    <name type="scientific">Percolomonas cosmopolitus</name>
    <dbReference type="NCBI Taxonomy" id="63605"/>
    <lineage>
        <taxon>Eukaryota</taxon>
        <taxon>Discoba</taxon>
        <taxon>Heterolobosea</taxon>
        <taxon>Tetramitia</taxon>
        <taxon>Eutetramitia</taxon>
        <taxon>Percolomonadidae</taxon>
        <taxon>Percolomonas</taxon>
    </lineage>
</organism>
<feature type="compositionally biased region" description="Polar residues" evidence="1">
    <location>
        <begin position="129"/>
        <end position="154"/>
    </location>
</feature>